<dbReference type="Proteomes" id="UP001607303">
    <property type="component" value="Unassembled WGS sequence"/>
</dbReference>
<dbReference type="Gene3D" id="3.30.70.270">
    <property type="match status" value="1"/>
</dbReference>
<accession>A0ABD2AZL6</accession>
<evidence type="ECO:0000313" key="2">
    <source>
        <dbReference type="Proteomes" id="UP001607303"/>
    </source>
</evidence>
<evidence type="ECO:0000313" key="1">
    <source>
        <dbReference type="EMBL" id="KAL2726062.1"/>
    </source>
</evidence>
<dbReference type="SUPFAM" id="SSF56672">
    <property type="entry name" value="DNA/RNA polymerases"/>
    <property type="match status" value="1"/>
</dbReference>
<dbReference type="EMBL" id="JAYRBN010000109">
    <property type="protein sequence ID" value="KAL2726062.1"/>
    <property type="molecule type" value="Genomic_DNA"/>
</dbReference>
<proteinExistence type="predicted"/>
<protein>
    <submittedName>
        <fullName evidence="1">Krab-a domain-containing protein</fullName>
    </submittedName>
</protein>
<dbReference type="AlphaFoldDB" id="A0ABD2AZL6"/>
<comment type="caution">
    <text evidence="1">The sequence shown here is derived from an EMBL/GenBank/DDBJ whole genome shotgun (WGS) entry which is preliminary data.</text>
</comment>
<sequence>MPSSFTCRRKLKEHIELIDFHFINQIPHRILFHLKRKVDQIIEDVKTQRVIKESSSLRIFSAILVPMLENLWEIFAKLCMADVKINPENNKFFKKEVKYLGHVILKKDQSMDKEKTEITASRPVSRNRKQVCKRLIANSLITKSLYLLMKTRRYFHGIKIIKNHLKALKRFSHDFSVFMEQFLSSTGTQSESTRTFARLYI</sequence>
<name>A0ABD2AZL6_VESMC</name>
<dbReference type="GO" id="GO:0071897">
    <property type="term" value="P:DNA biosynthetic process"/>
    <property type="evidence" value="ECO:0007669"/>
    <property type="project" value="UniProtKB-ARBA"/>
</dbReference>
<dbReference type="InterPro" id="IPR043128">
    <property type="entry name" value="Rev_trsase/Diguanyl_cyclase"/>
</dbReference>
<gene>
    <name evidence="1" type="ORF">V1477_017876</name>
</gene>
<keyword evidence="2" id="KW-1185">Reference proteome</keyword>
<dbReference type="InterPro" id="IPR043502">
    <property type="entry name" value="DNA/RNA_pol_sf"/>
</dbReference>
<organism evidence="1 2">
    <name type="scientific">Vespula maculifrons</name>
    <name type="common">Eastern yellow jacket</name>
    <name type="synonym">Wasp</name>
    <dbReference type="NCBI Taxonomy" id="7453"/>
    <lineage>
        <taxon>Eukaryota</taxon>
        <taxon>Metazoa</taxon>
        <taxon>Ecdysozoa</taxon>
        <taxon>Arthropoda</taxon>
        <taxon>Hexapoda</taxon>
        <taxon>Insecta</taxon>
        <taxon>Pterygota</taxon>
        <taxon>Neoptera</taxon>
        <taxon>Endopterygota</taxon>
        <taxon>Hymenoptera</taxon>
        <taxon>Apocrita</taxon>
        <taxon>Aculeata</taxon>
        <taxon>Vespoidea</taxon>
        <taxon>Vespidae</taxon>
        <taxon>Vespinae</taxon>
        <taxon>Vespula</taxon>
    </lineage>
</organism>
<reference evidence="1 2" key="1">
    <citation type="journal article" date="2024" name="Ann. Entomol. Soc. Am.">
        <title>Genomic analyses of the southern and eastern yellowjacket wasps (Hymenoptera: Vespidae) reveal evolutionary signatures of social life.</title>
        <authorList>
            <person name="Catto M.A."/>
            <person name="Caine P.B."/>
            <person name="Orr S.E."/>
            <person name="Hunt B.G."/>
            <person name="Goodisman M.A.D."/>
        </authorList>
    </citation>
    <scope>NUCLEOTIDE SEQUENCE [LARGE SCALE GENOMIC DNA]</scope>
    <source>
        <strain evidence="1">232</strain>
        <tissue evidence="1">Head and thorax</tissue>
    </source>
</reference>